<evidence type="ECO:0000313" key="3">
    <source>
        <dbReference type="EMBL" id="OCT44738.1"/>
    </source>
</evidence>
<evidence type="ECO:0000259" key="2">
    <source>
        <dbReference type="SMART" id="SM00382"/>
    </source>
</evidence>
<keyword evidence="4" id="KW-1185">Reference proteome</keyword>
<dbReference type="GO" id="GO:0005524">
    <property type="term" value="F:ATP binding"/>
    <property type="evidence" value="ECO:0007669"/>
    <property type="project" value="InterPro"/>
</dbReference>
<accession>A0A1C1C8G2</accession>
<dbReference type="EMBL" id="LGRB01000020">
    <property type="protein sequence ID" value="OCT44738.1"/>
    <property type="molecule type" value="Genomic_DNA"/>
</dbReference>
<feature type="region of interest" description="Disordered" evidence="1">
    <location>
        <begin position="1065"/>
        <end position="1108"/>
    </location>
</feature>
<feature type="region of interest" description="Disordered" evidence="1">
    <location>
        <begin position="524"/>
        <end position="561"/>
    </location>
</feature>
<proteinExistence type="predicted"/>
<dbReference type="PANTHER" id="PTHR23389">
    <property type="entry name" value="CHROMOSOME TRANSMISSION FIDELITY FACTOR 18"/>
    <property type="match status" value="1"/>
</dbReference>
<feature type="compositionally biased region" description="Polar residues" evidence="1">
    <location>
        <begin position="56"/>
        <end position="68"/>
    </location>
</feature>
<feature type="region of interest" description="Disordered" evidence="1">
    <location>
        <begin position="1006"/>
        <end position="1039"/>
    </location>
</feature>
<feature type="compositionally biased region" description="Polar residues" evidence="1">
    <location>
        <begin position="315"/>
        <end position="332"/>
    </location>
</feature>
<dbReference type="AlphaFoldDB" id="A0A1C1C8G2"/>
<dbReference type="VEuPathDB" id="FungiDB:CLCR_05403"/>
<feature type="compositionally biased region" description="Polar residues" evidence="1">
    <location>
        <begin position="524"/>
        <end position="533"/>
    </location>
</feature>
<feature type="compositionally biased region" description="Polar residues" evidence="1">
    <location>
        <begin position="143"/>
        <end position="154"/>
    </location>
</feature>
<feature type="compositionally biased region" description="Polar residues" evidence="1">
    <location>
        <begin position="224"/>
        <end position="235"/>
    </location>
</feature>
<evidence type="ECO:0000256" key="1">
    <source>
        <dbReference type="SAM" id="MobiDB-lite"/>
    </source>
</evidence>
<dbReference type="STRING" id="86049.A0A1C1C8G2"/>
<dbReference type="GO" id="GO:0003677">
    <property type="term" value="F:DNA binding"/>
    <property type="evidence" value="ECO:0007669"/>
    <property type="project" value="TreeGrafter"/>
</dbReference>
<comment type="caution">
    <text evidence="3">The sequence shown here is derived from an EMBL/GenBank/DDBJ whole genome shotgun (WGS) entry which is preliminary data.</text>
</comment>
<reference evidence="4" key="1">
    <citation type="submission" date="2015-07" db="EMBL/GenBank/DDBJ databases">
        <authorList>
            <person name="Teixeira M.M."/>
            <person name="Souza R.C."/>
            <person name="Almeida L.G."/>
            <person name="Vicente V.A."/>
            <person name="de Hoog S."/>
            <person name="Bocca A.L."/>
            <person name="de Almeida S.R."/>
            <person name="Vasconcelos A.T."/>
            <person name="Felipe M.S."/>
        </authorList>
    </citation>
    <scope>NUCLEOTIDE SEQUENCE [LARGE SCALE GENOMIC DNA]</scope>
    <source>
        <strain evidence="4">KSF</strain>
    </source>
</reference>
<feature type="compositionally biased region" description="Polar residues" evidence="1">
    <location>
        <begin position="97"/>
        <end position="108"/>
    </location>
</feature>
<protein>
    <submittedName>
        <fullName evidence="3">Telomere length regulation protein</fullName>
    </submittedName>
</protein>
<dbReference type="GO" id="GO:0016887">
    <property type="term" value="F:ATP hydrolysis activity"/>
    <property type="evidence" value="ECO:0007669"/>
    <property type="project" value="InterPro"/>
</dbReference>
<gene>
    <name evidence="3" type="ORF">CLCR_05403</name>
</gene>
<feature type="region of interest" description="Disordered" evidence="1">
    <location>
        <begin position="1"/>
        <end position="108"/>
    </location>
</feature>
<feature type="compositionally biased region" description="Polar residues" evidence="1">
    <location>
        <begin position="1085"/>
        <end position="1094"/>
    </location>
</feature>
<feature type="domain" description="AAA+ ATPase" evidence="2">
    <location>
        <begin position="567"/>
        <end position="748"/>
    </location>
</feature>
<feature type="region of interest" description="Disordered" evidence="1">
    <location>
        <begin position="663"/>
        <end position="683"/>
    </location>
</feature>
<dbReference type="VEuPathDB" id="FungiDB:G647_07413"/>
<dbReference type="OrthoDB" id="10064318at2759"/>
<dbReference type="Pfam" id="PF00004">
    <property type="entry name" value="AAA"/>
    <property type="match status" value="1"/>
</dbReference>
<feature type="compositionally biased region" description="Basic and acidic residues" evidence="1">
    <location>
        <begin position="1065"/>
        <end position="1084"/>
    </location>
</feature>
<feature type="compositionally biased region" description="Acidic residues" evidence="1">
    <location>
        <begin position="549"/>
        <end position="560"/>
    </location>
</feature>
<dbReference type="InterPro" id="IPR027417">
    <property type="entry name" value="P-loop_NTPase"/>
</dbReference>
<dbReference type="InterPro" id="IPR003959">
    <property type="entry name" value="ATPase_AAA_core"/>
</dbReference>
<feature type="region of interest" description="Disordered" evidence="1">
    <location>
        <begin position="121"/>
        <end position="248"/>
    </location>
</feature>
<dbReference type="PANTHER" id="PTHR23389:SF21">
    <property type="entry name" value="ATPASE FAMILY AAA DOMAIN-CONTAINING PROTEIN 5"/>
    <property type="match status" value="1"/>
</dbReference>
<dbReference type="SMART" id="SM00382">
    <property type="entry name" value="AAA"/>
    <property type="match status" value="1"/>
</dbReference>
<feature type="compositionally biased region" description="Basic and acidic residues" evidence="1">
    <location>
        <begin position="674"/>
        <end position="683"/>
    </location>
</feature>
<dbReference type="GO" id="GO:0005634">
    <property type="term" value="C:nucleus"/>
    <property type="evidence" value="ECO:0007669"/>
    <property type="project" value="TreeGrafter"/>
</dbReference>
<evidence type="ECO:0000313" key="4">
    <source>
        <dbReference type="Proteomes" id="UP000094526"/>
    </source>
</evidence>
<sequence length="1108" mass="122085">MLTTQMTVKPEDIRSPSTVGVGLDGISEDEVLHSAHTNATADSGADVPNLADMSASGVTTTQPGSRWSVTEGDDLERENMRVKRRRVSVEPVPSGLDTANTPQSTWHGQLQDAARTLVEPQQDEFENQNSMCHYPPQVKESEVSGSHETMSKPQYSPHPSLKASSITNEIDSHQPLLDQLPQTDGAMDDPPLKRTKPSSTPSNKKLRSEHGKLSFSPKKPPRSGTIQQDSETNGSKKPAKASKKVEMKNGRFVSSLRVSLPYTAQDSGARIDEILSSEHTRFNTEIEAQRATEAASKPAPAKTTHPFFLGKTAVRTQKQQSDLKSESSSVIITSDDETGTRPNPKASKPWKDIVFGSGKLSKQVASLLPLIWPPASLQHVRPGHSPHALPPTKAPASRSFPKLKHNALRVRPEEDILWNFSRSAVSDAGTSNLHMPRRRVMSGKFFSETVDSLLETGNNQKPYPNPLMSLRTRIQSTPSCFDKGTAAGPYIWSHEYAPTRWQDVLESQSKVLHDWLNSLRVHQVQTGGSQKANPSVAKKLRRKRKSGEMEDFIADSDDDDARSTANGKNAILLVGPPGSGKTASIFAVALQLGFEVFEINPGMRRSARDIQDKVGDMTHNHLVQQSSPLSRESSVSIDDETRLIHEPLPTNQKTMAAFMNAGAAKNGKQQKLPGPKESKDSRIKSQKQSLILFEEVDILFEEDKGFWNHVIWLIKSSKRPVILTCNDIESVPLDELGLFTVLRYGRPEMDLAIQHLGHIAAAEGHLLSKEALRNLYLTKDQDLRAAITELNLWCQMTVGSQQGGLDWMLSYQDRQSSGFDGSITRIVSQDTYISGLDLLPDQIEDTEDLIRFTQASLGISPLDWVEEDIYPFDAETTPTQTLTDAAILSDAKSAMDLFDDGTAPLLAGVIKSLSTSSHNTPPVPRDEVVRMYLNRLPCSRSKLTRTIIASTLDPLLEESRVGLPTGLGRKSPSLDNPSALSVITEVAPYIRCIVSHDKHLERLRNELHGVSQTGSTKRQRRTRASRAAMEGGDKGTTRRDKWFPEQLDWEAVLGTGNSWPMARDDDCLLTTHGDEEISRSDMGSKEQTPSSPVPSGSMDKATDTEVEV</sequence>
<dbReference type="InterPro" id="IPR003593">
    <property type="entry name" value="AAA+_ATPase"/>
</dbReference>
<dbReference type="eggNOG" id="KOG1968">
    <property type="taxonomic scope" value="Eukaryota"/>
</dbReference>
<organism evidence="3 4">
    <name type="scientific">Cladophialophora carrionii</name>
    <dbReference type="NCBI Taxonomy" id="86049"/>
    <lineage>
        <taxon>Eukaryota</taxon>
        <taxon>Fungi</taxon>
        <taxon>Dikarya</taxon>
        <taxon>Ascomycota</taxon>
        <taxon>Pezizomycotina</taxon>
        <taxon>Eurotiomycetes</taxon>
        <taxon>Chaetothyriomycetidae</taxon>
        <taxon>Chaetothyriales</taxon>
        <taxon>Herpotrichiellaceae</taxon>
        <taxon>Cladophialophora</taxon>
    </lineage>
</organism>
<dbReference type="Gene3D" id="3.40.50.300">
    <property type="entry name" value="P-loop containing nucleotide triphosphate hydrolases"/>
    <property type="match status" value="1"/>
</dbReference>
<name>A0A1C1C8G2_9EURO</name>
<feature type="region of interest" description="Disordered" evidence="1">
    <location>
        <begin position="315"/>
        <end position="350"/>
    </location>
</feature>
<dbReference type="SUPFAM" id="SSF52540">
    <property type="entry name" value="P-loop containing nucleoside triphosphate hydrolases"/>
    <property type="match status" value="1"/>
</dbReference>
<dbReference type="Proteomes" id="UP000094526">
    <property type="component" value="Unassembled WGS sequence"/>
</dbReference>